<evidence type="ECO:0000256" key="4">
    <source>
        <dbReference type="ARBA" id="ARBA00022737"/>
    </source>
</evidence>
<dbReference type="CDD" id="cd00094">
    <property type="entry name" value="HX"/>
    <property type="match status" value="1"/>
</dbReference>
<dbReference type="Gene3D" id="3.40.390.10">
    <property type="entry name" value="Collagenase (Catalytic Domain)"/>
    <property type="match status" value="1"/>
</dbReference>
<dbReference type="InterPro" id="IPR002477">
    <property type="entry name" value="Peptidoglycan-bd-like"/>
</dbReference>
<dbReference type="Gene3D" id="2.110.10.10">
    <property type="entry name" value="Hemopexin-like domain"/>
    <property type="match status" value="1"/>
</dbReference>
<accession>A0A3P9KYW3</accession>
<dbReference type="InterPro" id="IPR021190">
    <property type="entry name" value="Pept_M10A"/>
</dbReference>
<dbReference type="SMART" id="SM00120">
    <property type="entry name" value="HX"/>
    <property type="match status" value="4"/>
</dbReference>
<sequence>MDMVLFIVMVLHLTGGMSALPDQYSRAVDWLSRYGYLPPPDPRTSRLQTKDGIENAIRVMQRFGGLPETGLLDRKTLKLMSTPRCSLPDIVEGEDMRRRRRRKRYALSGLKWHKTDLTWSVHSYPKPSQGLSNSLVENLLFHALKAWSDAAPLNFQQLQGDSRGATAEGDIKVSFSRLLHDDGYPFDGLGGTLAHAFYPGVAQVSGDTHFDDDESWSFGGDSSTTDLFTVAVHEFGHALGLSHSSSDPSIMRPYYQGSVGDVSTFKLALDDRLAIQQLYGARDGGQQDGKDPHLPHLPTLPPPRPTQHSDPSLQERCQGGFDAIANIRGEVFFFKGPQFWRIQRDGSLVSLKPGQIKNFWIGLPPRIKKIDAVYERRGDGRIIFFIGSQYWVFKDTEAMSGYPRPLSDWGMRTESGAPVDRVDAGFVWAHNGKTYLFSGGMFWRFDESRKDDQAASLPEPGYPRDNGLWEGMPNHMDDVISWGEGDAYFFKDNMYWVLTNGGLAQDVVTPKSTAVDFLKCPAPPSNPSPPSPRNPKKCHCDFNRSQSSRCSWILLILAVLVGNLVLGMFTS</sequence>
<dbReference type="PANTHER" id="PTHR10201:SF287">
    <property type="entry name" value="MATRIX METALLOPEPTIDASE 25B-RELATED"/>
    <property type="match status" value="1"/>
</dbReference>
<dbReference type="Pfam" id="PF00413">
    <property type="entry name" value="Peptidase_M10"/>
    <property type="match status" value="1"/>
</dbReference>
<feature type="binding site" evidence="12">
    <location>
        <position position="195"/>
    </location>
    <ligand>
        <name>Zn(2+)</name>
        <dbReference type="ChEBI" id="CHEBI:29105"/>
        <label>1</label>
    </ligand>
</feature>
<keyword evidence="9" id="KW-0865">Zymogen</keyword>
<dbReference type="InterPro" id="IPR036365">
    <property type="entry name" value="PGBD-like_sf"/>
</dbReference>
<dbReference type="GO" id="GO:0004222">
    <property type="term" value="F:metalloendopeptidase activity"/>
    <property type="evidence" value="ECO:0007669"/>
    <property type="project" value="InterPro"/>
</dbReference>
<comment type="cofactor">
    <cofactor evidence="12">
        <name>Zn(2+)</name>
        <dbReference type="ChEBI" id="CHEBI:29105"/>
    </cofactor>
    <text evidence="12">Binds 2 Zn(2+) ions per subunit.</text>
</comment>
<dbReference type="GO" id="GO:0006508">
    <property type="term" value="P:proteolysis"/>
    <property type="evidence" value="ECO:0007669"/>
    <property type="project" value="UniProtKB-KW"/>
</dbReference>
<evidence type="ECO:0000256" key="17">
    <source>
        <dbReference type="SAM" id="SignalP"/>
    </source>
</evidence>
<comment type="similarity">
    <text evidence="1">Belongs to the peptidase M10A family.</text>
</comment>
<dbReference type="PIRSF" id="PIRSF001191">
    <property type="entry name" value="Peptidase_M10A_matrix"/>
    <property type="match status" value="1"/>
</dbReference>
<feature type="binding site" evidence="12">
    <location>
        <position position="182"/>
    </location>
    <ligand>
        <name>Zn(2+)</name>
        <dbReference type="ChEBI" id="CHEBI:29105"/>
        <label>1</label>
    </ligand>
</feature>
<evidence type="ECO:0000259" key="18">
    <source>
        <dbReference type="SMART" id="SM00235"/>
    </source>
</evidence>
<dbReference type="AlphaFoldDB" id="A0A3P9KYW3"/>
<evidence type="ECO:0000256" key="13">
    <source>
        <dbReference type="PIRSR" id="PIRSR621190-4"/>
    </source>
</evidence>
<feature type="binding site" evidence="12">
    <location>
        <position position="180"/>
    </location>
    <ligand>
        <name>Zn(2+)</name>
        <dbReference type="ChEBI" id="CHEBI:29105"/>
        <label>1</label>
    </ligand>
</feature>
<keyword evidence="6 11" id="KW-0862">Zinc</keyword>
<feature type="chain" id="PRO_5018282996" evidence="17">
    <location>
        <begin position="20"/>
        <end position="571"/>
    </location>
</feature>
<evidence type="ECO:0000256" key="15">
    <source>
        <dbReference type="SAM" id="MobiDB-lite"/>
    </source>
</evidence>
<reference evidence="19" key="3">
    <citation type="submission" date="2025-08" db="UniProtKB">
        <authorList>
            <consortium name="Ensembl"/>
        </authorList>
    </citation>
    <scope>IDENTIFICATION</scope>
    <source>
        <strain evidence="19">HNI</strain>
    </source>
</reference>
<evidence type="ECO:0000256" key="1">
    <source>
        <dbReference type="ARBA" id="ARBA00010370"/>
    </source>
</evidence>
<feature type="repeat" description="Hemopexin" evidence="14">
    <location>
        <begin position="419"/>
        <end position="473"/>
    </location>
</feature>
<dbReference type="FunFam" id="2.110.10.10:FF:000018">
    <property type="entry name" value="Matrix metallopeptidase 25b"/>
    <property type="match status" value="1"/>
</dbReference>
<dbReference type="GO" id="GO:0008270">
    <property type="term" value="F:zinc ion binding"/>
    <property type="evidence" value="ECO:0007669"/>
    <property type="project" value="InterPro"/>
</dbReference>
<dbReference type="PRINTS" id="PR00138">
    <property type="entry name" value="MATRIXIN"/>
</dbReference>
<keyword evidence="5" id="KW-0378">Hydrolase</keyword>
<dbReference type="InterPro" id="IPR000585">
    <property type="entry name" value="Hemopexin-like_dom"/>
</dbReference>
<dbReference type="Proteomes" id="UP000265180">
    <property type="component" value="Chromosome 19"/>
</dbReference>
<dbReference type="FunFam" id="3.40.390.10:FF:000070">
    <property type="entry name" value="Matrix metallopeptidase 25b"/>
    <property type="match status" value="1"/>
</dbReference>
<dbReference type="Ensembl" id="ENSORLT00020021163.1">
    <property type="protein sequence ID" value="ENSORLP00020013649.1"/>
    <property type="gene ID" value="ENSORLG00020014609.1"/>
</dbReference>
<dbReference type="InterPro" id="IPR036375">
    <property type="entry name" value="Hemopexin-like_dom_sf"/>
</dbReference>
<feature type="binding site" evidence="12">
    <location>
        <position position="322"/>
    </location>
    <ligand>
        <name>Ca(2+)</name>
        <dbReference type="ChEBI" id="CHEBI:29108"/>
        <label>4</label>
    </ligand>
</feature>
<feature type="repeat" description="Hemopexin" evidence="14">
    <location>
        <begin position="367"/>
        <end position="413"/>
    </location>
</feature>
<feature type="binding site" evidence="12">
    <location>
        <position position="211"/>
    </location>
    <ligand>
        <name>Ca(2+)</name>
        <dbReference type="ChEBI" id="CHEBI:29108"/>
        <label>3</label>
    </ligand>
</feature>
<dbReference type="InterPro" id="IPR033739">
    <property type="entry name" value="M10A_MMP"/>
</dbReference>
<proteinExistence type="inferred from homology"/>
<feature type="active site" evidence="10">
    <location>
        <position position="234"/>
    </location>
</feature>
<dbReference type="InterPro" id="IPR006026">
    <property type="entry name" value="Peptidase_Metallo"/>
</dbReference>
<evidence type="ECO:0000256" key="6">
    <source>
        <dbReference type="ARBA" id="ARBA00022833"/>
    </source>
</evidence>
<keyword evidence="16" id="KW-1133">Transmembrane helix</keyword>
<feature type="binding site" evidence="12">
    <location>
        <position position="188"/>
    </location>
    <ligand>
        <name>Ca(2+)</name>
        <dbReference type="ChEBI" id="CHEBI:29108"/>
        <label>3</label>
    </ligand>
</feature>
<feature type="binding site" description="in inhibited form" evidence="12">
    <location>
        <position position="85"/>
    </location>
    <ligand>
        <name>Zn(2+)</name>
        <dbReference type="ChEBI" id="CHEBI:29105"/>
        <label>2</label>
        <note>catalytic</note>
    </ligand>
</feature>
<feature type="modified residue" description="Phosphotyrosine; by PKDCC" evidence="13">
    <location>
        <position position="402"/>
    </location>
</feature>
<feature type="binding site" evidence="12">
    <location>
        <position position="324"/>
    </location>
    <ligand>
        <name>Ca(2+)</name>
        <dbReference type="ChEBI" id="CHEBI:29108"/>
        <label>5</label>
    </ligand>
</feature>
<dbReference type="SUPFAM" id="SSF55486">
    <property type="entry name" value="Metalloproteases ('zincins'), catalytic domain"/>
    <property type="match status" value="1"/>
</dbReference>
<keyword evidence="16" id="KW-0472">Membrane</keyword>
<evidence type="ECO:0000256" key="8">
    <source>
        <dbReference type="ARBA" id="ARBA00023049"/>
    </source>
</evidence>
<reference evidence="19 20" key="2">
    <citation type="submission" date="2017-04" db="EMBL/GenBank/DDBJ databases">
        <title>CpG methylation of centromeres and impact of large insertions on vertebrate speciation.</title>
        <authorList>
            <person name="Ichikawa K."/>
            <person name="Yoshimura J."/>
            <person name="Morishita S."/>
        </authorList>
    </citation>
    <scope>NUCLEOTIDE SEQUENCE</scope>
    <source>
        <strain evidence="19 20">HNI</strain>
    </source>
</reference>
<dbReference type="SUPFAM" id="SSF50923">
    <property type="entry name" value="Hemopexin-like domain"/>
    <property type="match status" value="1"/>
</dbReference>
<dbReference type="CDD" id="cd04278">
    <property type="entry name" value="ZnMc_MMP"/>
    <property type="match status" value="1"/>
</dbReference>
<feature type="binding site" evidence="11">
    <location>
        <position position="237"/>
    </location>
    <ligand>
        <name>Zn(2+)</name>
        <dbReference type="ChEBI" id="CHEBI:29105"/>
        <label>2</label>
        <note>catalytic</note>
    </ligand>
</feature>
<dbReference type="InterPro" id="IPR018487">
    <property type="entry name" value="Hemopexin-like_repeat"/>
</dbReference>
<feature type="binding site" evidence="12">
    <location>
        <position position="170"/>
    </location>
    <ligand>
        <name>Ca(2+)</name>
        <dbReference type="ChEBI" id="CHEBI:29108"/>
        <label>2</label>
    </ligand>
</feature>
<keyword evidence="4" id="KW-0677">Repeat</keyword>
<feature type="binding site" evidence="12">
    <location>
        <position position="214"/>
    </location>
    <ligand>
        <name>Ca(2+)</name>
        <dbReference type="ChEBI" id="CHEBI:29108"/>
        <label>3</label>
    </ligand>
</feature>
<dbReference type="InterPro" id="IPR001818">
    <property type="entry name" value="Pept_M10_metallopeptidase"/>
</dbReference>
<feature type="binding site" evidence="12">
    <location>
        <position position="209"/>
    </location>
    <ligand>
        <name>Zn(2+)</name>
        <dbReference type="ChEBI" id="CHEBI:29105"/>
        <label>1</label>
    </ligand>
</feature>
<feature type="binding site" evidence="12">
    <location>
        <position position="207"/>
    </location>
    <ligand>
        <name>Ca(2+)</name>
        <dbReference type="ChEBI" id="CHEBI:29108"/>
        <label>2</label>
    </ligand>
</feature>
<reference evidence="19" key="4">
    <citation type="submission" date="2025-09" db="UniProtKB">
        <authorList>
            <consortium name="Ensembl"/>
        </authorList>
    </citation>
    <scope>IDENTIFICATION</scope>
    <source>
        <strain evidence="19">HNI</strain>
    </source>
</reference>
<feature type="repeat" description="Hemopexin" evidence="14">
    <location>
        <begin position="318"/>
        <end position="363"/>
    </location>
</feature>
<organism evidence="19 20">
    <name type="scientific">Oryzias latipes</name>
    <name type="common">Japanese rice fish</name>
    <name type="synonym">Japanese killifish</name>
    <dbReference type="NCBI Taxonomy" id="8090"/>
    <lineage>
        <taxon>Eukaryota</taxon>
        <taxon>Metazoa</taxon>
        <taxon>Chordata</taxon>
        <taxon>Craniata</taxon>
        <taxon>Vertebrata</taxon>
        <taxon>Euteleostomi</taxon>
        <taxon>Actinopterygii</taxon>
        <taxon>Neopterygii</taxon>
        <taxon>Teleostei</taxon>
        <taxon>Neoteleostei</taxon>
        <taxon>Acanthomorphata</taxon>
        <taxon>Ovalentaria</taxon>
        <taxon>Atherinomorphae</taxon>
        <taxon>Beloniformes</taxon>
        <taxon>Adrianichthyidae</taxon>
        <taxon>Oryziinae</taxon>
        <taxon>Oryzias</taxon>
    </lineage>
</organism>
<dbReference type="PANTHER" id="PTHR10201">
    <property type="entry name" value="MATRIX METALLOPROTEINASE"/>
    <property type="match status" value="1"/>
</dbReference>
<keyword evidence="2" id="KW-0645">Protease</keyword>
<feature type="binding site" evidence="12">
    <location>
        <position position="251"/>
    </location>
    <ligand>
        <name>Zn(2+)</name>
        <dbReference type="ChEBI" id="CHEBI:29105"/>
        <label>2</label>
        <note>catalytic</note>
    </ligand>
</feature>
<evidence type="ECO:0000313" key="19">
    <source>
        <dbReference type="Ensembl" id="ENSORLP00020013649.1"/>
    </source>
</evidence>
<dbReference type="SMART" id="SM00235">
    <property type="entry name" value="ZnMc"/>
    <property type="match status" value="1"/>
</dbReference>
<evidence type="ECO:0000256" key="16">
    <source>
        <dbReference type="SAM" id="Phobius"/>
    </source>
</evidence>
<feature type="domain" description="Peptidase metallopeptidase" evidence="18">
    <location>
        <begin position="108"/>
        <end position="281"/>
    </location>
</feature>
<evidence type="ECO:0000256" key="14">
    <source>
        <dbReference type="PROSITE-ProRule" id="PRU01011"/>
    </source>
</evidence>
<feature type="region of interest" description="Disordered" evidence="15">
    <location>
        <begin position="282"/>
        <end position="314"/>
    </location>
</feature>
<evidence type="ECO:0000256" key="9">
    <source>
        <dbReference type="ARBA" id="ARBA00023145"/>
    </source>
</evidence>
<feature type="binding site" evidence="12">
    <location>
        <position position="214"/>
    </location>
    <ligand>
        <name>Ca(2+)</name>
        <dbReference type="ChEBI" id="CHEBI:29108"/>
        <label>1</label>
    </ligand>
</feature>
<feature type="transmembrane region" description="Helical" evidence="16">
    <location>
        <begin position="552"/>
        <end position="570"/>
    </location>
</feature>
<dbReference type="Pfam" id="PF00045">
    <property type="entry name" value="Hemopexin"/>
    <property type="match status" value="4"/>
</dbReference>
<evidence type="ECO:0000256" key="7">
    <source>
        <dbReference type="ARBA" id="ARBA00022837"/>
    </source>
</evidence>
<dbReference type="SUPFAM" id="SSF47090">
    <property type="entry name" value="PGBD-like"/>
    <property type="match status" value="1"/>
</dbReference>
<name>A0A3P9KYW3_ORYLA</name>
<keyword evidence="3 11" id="KW-0479">Metal-binding</keyword>
<evidence type="ECO:0000313" key="20">
    <source>
        <dbReference type="Proteomes" id="UP000265180"/>
    </source>
</evidence>
<dbReference type="InterPro" id="IPR024079">
    <property type="entry name" value="MetalloPept_cat_dom_sf"/>
</dbReference>
<comment type="cofactor">
    <cofactor evidence="12">
        <name>Ca(2+)</name>
        <dbReference type="ChEBI" id="CHEBI:29108"/>
    </cofactor>
    <text evidence="12">Can bind about 5 Ca(2+) ions per subunit.</text>
</comment>
<keyword evidence="17" id="KW-0732">Signal</keyword>
<evidence type="ECO:0000256" key="3">
    <source>
        <dbReference type="ARBA" id="ARBA00022723"/>
    </source>
</evidence>
<keyword evidence="7 12" id="KW-0106">Calcium</keyword>
<feature type="binding site" evidence="11">
    <location>
        <position position="233"/>
    </location>
    <ligand>
        <name>Zn(2+)</name>
        <dbReference type="ChEBI" id="CHEBI:29105"/>
        <label>2</label>
        <note>catalytic</note>
    </ligand>
</feature>
<dbReference type="PROSITE" id="PS51642">
    <property type="entry name" value="HEMOPEXIN_2"/>
    <property type="match status" value="3"/>
</dbReference>
<keyword evidence="16" id="KW-0812">Transmembrane</keyword>
<feature type="binding site" evidence="12">
    <location>
        <position position="477"/>
    </location>
    <ligand>
        <name>Ca(2+)</name>
        <dbReference type="ChEBI" id="CHEBI:29108"/>
        <label>4</label>
    </ligand>
</feature>
<evidence type="ECO:0000256" key="12">
    <source>
        <dbReference type="PIRSR" id="PIRSR621190-2"/>
    </source>
</evidence>
<evidence type="ECO:0000256" key="2">
    <source>
        <dbReference type="ARBA" id="ARBA00022670"/>
    </source>
</evidence>
<dbReference type="GO" id="GO:0031012">
    <property type="term" value="C:extracellular matrix"/>
    <property type="evidence" value="ECO:0007669"/>
    <property type="project" value="InterPro"/>
</dbReference>
<evidence type="ECO:0000256" key="11">
    <source>
        <dbReference type="PIRSR" id="PIRSR001191-2"/>
    </source>
</evidence>
<keyword evidence="8" id="KW-0482">Metalloprotease</keyword>
<evidence type="ECO:0000256" key="10">
    <source>
        <dbReference type="PIRSR" id="PIRSR001191-1"/>
    </source>
</evidence>
<feature type="binding site" evidence="12">
    <location>
        <position position="479"/>
    </location>
    <ligand>
        <name>Ca(2+)</name>
        <dbReference type="ChEBI" id="CHEBI:29108"/>
        <label>5</label>
    </ligand>
</feature>
<dbReference type="Pfam" id="PF01471">
    <property type="entry name" value="PG_binding_1"/>
    <property type="match status" value="1"/>
</dbReference>
<feature type="binding site" evidence="12">
    <location>
        <position position="187"/>
    </location>
    <ligand>
        <name>Ca(2+)</name>
        <dbReference type="ChEBI" id="CHEBI:29108"/>
        <label>3</label>
    </ligand>
</feature>
<feature type="binding site" evidence="12">
    <location>
        <position position="212"/>
    </location>
    <ligand>
        <name>Ca(2+)</name>
        <dbReference type="ChEBI" id="CHEBI:29108"/>
        <label>1</label>
    </ligand>
</feature>
<evidence type="ECO:0000256" key="5">
    <source>
        <dbReference type="ARBA" id="ARBA00022801"/>
    </source>
</evidence>
<feature type="binding site" evidence="11">
    <location>
        <position position="243"/>
    </location>
    <ligand>
        <name>Zn(2+)</name>
        <dbReference type="ChEBI" id="CHEBI:29105"/>
        <label>2</label>
        <note>catalytic</note>
    </ligand>
</feature>
<feature type="binding site" evidence="12">
    <location>
        <position position="371"/>
    </location>
    <ligand>
        <name>Ca(2+)</name>
        <dbReference type="ChEBI" id="CHEBI:29108"/>
        <label>4</label>
    </ligand>
</feature>
<protein>
    <submittedName>
        <fullName evidence="19">Matrix metallopeptidase 25b</fullName>
    </submittedName>
</protein>
<reference key="1">
    <citation type="journal article" date="2007" name="Nature">
        <title>The medaka draft genome and insights into vertebrate genome evolution.</title>
        <authorList>
            <person name="Kasahara M."/>
            <person name="Naruse K."/>
            <person name="Sasaki S."/>
            <person name="Nakatani Y."/>
            <person name="Qu W."/>
            <person name="Ahsan B."/>
            <person name="Yamada T."/>
            <person name="Nagayasu Y."/>
            <person name="Doi K."/>
            <person name="Kasai Y."/>
            <person name="Jindo T."/>
            <person name="Kobayashi D."/>
            <person name="Shimada A."/>
            <person name="Toyoda A."/>
            <person name="Kuroki Y."/>
            <person name="Fujiyama A."/>
            <person name="Sasaki T."/>
            <person name="Shimizu A."/>
            <person name="Asakawa S."/>
            <person name="Shimizu N."/>
            <person name="Hashimoto S."/>
            <person name="Yang J."/>
            <person name="Lee Y."/>
            <person name="Matsushima K."/>
            <person name="Sugano S."/>
            <person name="Sakaizumi M."/>
            <person name="Narita T."/>
            <person name="Ohishi K."/>
            <person name="Haga S."/>
            <person name="Ohta F."/>
            <person name="Nomoto H."/>
            <person name="Nogata K."/>
            <person name="Morishita T."/>
            <person name="Endo T."/>
            <person name="Shin-I T."/>
            <person name="Takeda H."/>
            <person name="Morishita S."/>
            <person name="Kohara Y."/>
        </authorList>
    </citation>
    <scope>NUCLEOTIDE SEQUENCE [LARGE SCALE GENOMIC DNA]</scope>
    <source>
        <strain>Hd-rR</strain>
    </source>
</reference>
<feature type="signal peptide" evidence="17">
    <location>
        <begin position="1"/>
        <end position="19"/>
    </location>
</feature>